<keyword evidence="1" id="KW-1133">Transmembrane helix</keyword>
<dbReference type="RefSeq" id="WP_090239161.1">
    <property type="nucleotide sequence ID" value="NZ_FOJW01000011.1"/>
</dbReference>
<accession>A0A1I0ZHD0</accession>
<evidence type="ECO:0008006" key="4">
    <source>
        <dbReference type="Google" id="ProtNLM"/>
    </source>
</evidence>
<evidence type="ECO:0000256" key="1">
    <source>
        <dbReference type="SAM" id="Phobius"/>
    </source>
</evidence>
<proteinExistence type="predicted"/>
<dbReference type="Proteomes" id="UP000198642">
    <property type="component" value="Unassembled WGS sequence"/>
</dbReference>
<dbReference type="OrthoDB" id="2735026at2"/>
<protein>
    <recommendedName>
        <fullName evidence="4">Sigma-w pathway protein ysdB</fullName>
    </recommendedName>
</protein>
<feature type="transmembrane region" description="Helical" evidence="1">
    <location>
        <begin position="6"/>
        <end position="25"/>
    </location>
</feature>
<keyword evidence="1" id="KW-0812">Transmembrane</keyword>
<dbReference type="STRING" id="237679.SAMN04488072_11150"/>
<gene>
    <name evidence="2" type="ORF">SAMN04488072_11150</name>
</gene>
<name>A0A1I0ZHD0_9BACI</name>
<dbReference type="EMBL" id="FOJW01000011">
    <property type="protein sequence ID" value="SFB24536.1"/>
    <property type="molecule type" value="Genomic_DNA"/>
</dbReference>
<evidence type="ECO:0000313" key="2">
    <source>
        <dbReference type="EMBL" id="SFB24536.1"/>
    </source>
</evidence>
<keyword evidence="3" id="KW-1185">Reference proteome</keyword>
<sequence length="130" mass="15271">MIVLLFRLLIFIALALLVYTIVQYFRNPDRKLQLAKAANTFYMVDDPGNSKKNIQFVYKSCLFEGEKYIDATEESFEVVDIHVFAHDTDELEGITRDDLYFIEKELLIRYPHAAITWKYPINKLILTTID</sequence>
<keyword evidence="1" id="KW-0472">Membrane</keyword>
<evidence type="ECO:0000313" key="3">
    <source>
        <dbReference type="Proteomes" id="UP000198642"/>
    </source>
</evidence>
<organism evidence="2 3">
    <name type="scientific">Lentibacillus halodurans</name>
    <dbReference type="NCBI Taxonomy" id="237679"/>
    <lineage>
        <taxon>Bacteria</taxon>
        <taxon>Bacillati</taxon>
        <taxon>Bacillota</taxon>
        <taxon>Bacilli</taxon>
        <taxon>Bacillales</taxon>
        <taxon>Bacillaceae</taxon>
        <taxon>Lentibacillus</taxon>
    </lineage>
</organism>
<dbReference type="AlphaFoldDB" id="A0A1I0ZHD0"/>
<reference evidence="2 3" key="1">
    <citation type="submission" date="2016-10" db="EMBL/GenBank/DDBJ databases">
        <authorList>
            <person name="de Groot N.N."/>
        </authorList>
    </citation>
    <scope>NUCLEOTIDE SEQUENCE [LARGE SCALE GENOMIC DNA]</scope>
    <source>
        <strain evidence="2 3">CGMCC 1.3702</strain>
    </source>
</reference>